<evidence type="ECO:0000256" key="5">
    <source>
        <dbReference type="ARBA" id="ARBA00023204"/>
    </source>
</evidence>
<proteinExistence type="inferred from homology"/>
<evidence type="ECO:0000256" key="7">
    <source>
        <dbReference type="RuleBase" id="RU003991"/>
    </source>
</evidence>
<dbReference type="PRINTS" id="PR00726">
    <property type="entry name" value="LEXASERPTASE"/>
</dbReference>
<dbReference type="Proteomes" id="UP000542695">
    <property type="component" value="Unassembled WGS sequence"/>
</dbReference>
<evidence type="ECO:0000313" key="10">
    <source>
        <dbReference type="Proteomes" id="UP000542695"/>
    </source>
</evidence>
<dbReference type="GO" id="GO:0006281">
    <property type="term" value="P:DNA repair"/>
    <property type="evidence" value="ECO:0007669"/>
    <property type="project" value="UniProtKB-KW"/>
</dbReference>
<name>A0A7Y7ZFX4_PSEPU</name>
<dbReference type="PANTHER" id="PTHR33516">
    <property type="entry name" value="LEXA REPRESSOR"/>
    <property type="match status" value="1"/>
</dbReference>
<dbReference type="AlphaFoldDB" id="A0A7Y7ZFX4"/>
<comment type="similarity">
    <text evidence="1 7">Belongs to the peptidase S24 family.</text>
</comment>
<feature type="domain" description="Peptidase S24/S26A/S26B/S26C" evidence="8">
    <location>
        <begin position="16"/>
        <end position="111"/>
    </location>
</feature>
<dbReference type="EMBL" id="JACARV010000148">
    <property type="protein sequence ID" value="NWC84271.1"/>
    <property type="molecule type" value="Genomic_DNA"/>
</dbReference>
<evidence type="ECO:0000259" key="8">
    <source>
        <dbReference type="Pfam" id="PF00717"/>
    </source>
</evidence>
<gene>
    <name evidence="9" type="ORF">HX798_28920</name>
</gene>
<evidence type="ECO:0000313" key="9">
    <source>
        <dbReference type="EMBL" id="NWC84271.1"/>
    </source>
</evidence>
<dbReference type="InterPro" id="IPR015927">
    <property type="entry name" value="Peptidase_S24_S26A/B/C"/>
</dbReference>
<comment type="caution">
    <text evidence="9">The sequence shown here is derived from an EMBL/GenBank/DDBJ whole genome shotgun (WGS) entry which is preliminary data.</text>
</comment>
<evidence type="ECO:0000256" key="6">
    <source>
        <dbReference type="ARBA" id="ARBA00023236"/>
    </source>
</evidence>
<dbReference type="RefSeq" id="WP_177011398.1">
    <property type="nucleotide sequence ID" value="NZ_JACARV010000148.1"/>
</dbReference>
<sequence>MLALNPFADAEDLQATSIDEILRLREPSVYLVRISGDSMQGAGIFDEDLVIVDRAKDARHGDIVIAAVNGEPVCKRLHMRHDQLALLPENSLYPKRYIMEGDEFMIWGVVIHSIRSHGVA</sequence>
<dbReference type="GO" id="GO:0003677">
    <property type="term" value="F:DNA binding"/>
    <property type="evidence" value="ECO:0007669"/>
    <property type="project" value="InterPro"/>
</dbReference>
<reference evidence="9 10" key="1">
    <citation type="submission" date="2020-04" db="EMBL/GenBank/DDBJ databases">
        <title>Molecular characterization of pseudomonads from Agaricus bisporus reveal novel blotch 2 pathogens in Western Europe.</title>
        <authorList>
            <person name="Taparia T."/>
            <person name="Krijger M."/>
            <person name="Haynes E."/>
            <person name="Elpinstone J.G."/>
            <person name="Noble R."/>
            <person name="Van Der Wolf J."/>
        </authorList>
    </citation>
    <scope>NUCLEOTIDE SEQUENCE [LARGE SCALE GENOMIC DNA]</scope>
    <source>
        <strain evidence="9 10">P7765</strain>
    </source>
</reference>
<dbReference type="InterPro" id="IPR050077">
    <property type="entry name" value="LexA_repressor"/>
</dbReference>
<dbReference type="InterPro" id="IPR006197">
    <property type="entry name" value="Peptidase_S24_LexA"/>
</dbReference>
<evidence type="ECO:0000256" key="1">
    <source>
        <dbReference type="ARBA" id="ARBA00007484"/>
    </source>
</evidence>
<evidence type="ECO:0000256" key="4">
    <source>
        <dbReference type="ARBA" id="ARBA00022813"/>
    </source>
</evidence>
<dbReference type="GO" id="GO:0016787">
    <property type="term" value="F:hydrolase activity"/>
    <property type="evidence" value="ECO:0007669"/>
    <property type="project" value="UniProtKB-KW"/>
</dbReference>
<dbReference type="GO" id="GO:0009432">
    <property type="term" value="P:SOS response"/>
    <property type="evidence" value="ECO:0007669"/>
    <property type="project" value="UniProtKB-KW"/>
</dbReference>
<keyword evidence="2" id="KW-0227">DNA damage</keyword>
<dbReference type="GO" id="GO:0006355">
    <property type="term" value="P:regulation of DNA-templated transcription"/>
    <property type="evidence" value="ECO:0007669"/>
    <property type="project" value="InterPro"/>
</dbReference>
<evidence type="ECO:0000256" key="3">
    <source>
        <dbReference type="ARBA" id="ARBA00022801"/>
    </source>
</evidence>
<keyword evidence="5" id="KW-0234">DNA repair</keyword>
<organism evidence="9 10">
    <name type="scientific">Pseudomonas putida</name>
    <name type="common">Arthrobacter siderocapsulatus</name>
    <dbReference type="NCBI Taxonomy" id="303"/>
    <lineage>
        <taxon>Bacteria</taxon>
        <taxon>Pseudomonadati</taxon>
        <taxon>Pseudomonadota</taxon>
        <taxon>Gammaproteobacteria</taxon>
        <taxon>Pseudomonadales</taxon>
        <taxon>Pseudomonadaceae</taxon>
        <taxon>Pseudomonas</taxon>
    </lineage>
</organism>
<dbReference type="Pfam" id="PF00717">
    <property type="entry name" value="Peptidase_S24"/>
    <property type="match status" value="1"/>
</dbReference>
<accession>A0A7Y7ZFX4</accession>
<keyword evidence="3 7" id="KW-0378">Hydrolase</keyword>
<evidence type="ECO:0000256" key="2">
    <source>
        <dbReference type="ARBA" id="ARBA00022763"/>
    </source>
</evidence>
<dbReference type="CDD" id="cd06529">
    <property type="entry name" value="S24_LexA-like"/>
    <property type="match status" value="1"/>
</dbReference>
<dbReference type="PANTHER" id="PTHR33516:SF2">
    <property type="entry name" value="LEXA REPRESSOR-RELATED"/>
    <property type="match status" value="1"/>
</dbReference>
<keyword evidence="6" id="KW-0742">SOS response</keyword>
<dbReference type="SUPFAM" id="SSF51306">
    <property type="entry name" value="LexA/Signal peptidase"/>
    <property type="match status" value="1"/>
</dbReference>
<protein>
    <submittedName>
        <fullName evidence="9">S24 family peptidase</fullName>
    </submittedName>
</protein>
<dbReference type="InterPro" id="IPR036286">
    <property type="entry name" value="LexA/Signal_pep-like_sf"/>
</dbReference>
<keyword evidence="4 7" id="KW-0068">Autocatalytic cleavage</keyword>
<dbReference type="InterPro" id="IPR039418">
    <property type="entry name" value="LexA-like"/>
</dbReference>
<dbReference type="Gene3D" id="2.10.109.10">
    <property type="entry name" value="Umud Fragment, subunit A"/>
    <property type="match status" value="1"/>
</dbReference>